<dbReference type="Proteomes" id="UP000289886">
    <property type="component" value="Unassembled WGS sequence"/>
</dbReference>
<comment type="caution">
    <text evidence="2">The sequence shown here is derived from an EMBL/GenBank/DDBJ whole genome shotgun (WGS) entry which is preliminary data.</text>
</comment>
<evidence type="ECO:0000313" key="2">
    <source>
        <dbReference type="EMBL" id="RXM96773.1"/>
    </source>
</evidence>
<keyword evidence="1" id="KW-0812">Transmembrane</keyword>
<dbReference type="EMBL" id="SCEB01001447">
    <property type="protein sequence ID" value="RXM96773.1"/>
    <property type="molecule type" value="Genomic_DNA"/>
</dbReference>
<accession>A0A662YLB9</accession>
<proteinExistence type="predicted"/>
<reference evidence="2 3" key="1">
    <citation type="submission" date="2019-01" db="EMBL/GenBank/DDBJ databases">
        <title>Draft Genome and Complete Hox-Cluster Characterization of the Sterlet Sturgeon (Acipenser ruthenus).</title>
        <authorList>
            <person name="Wei Q."/>
        </authorList>
    </citation>
    <scope>NUCLEOTIDE SEQUENCE [LARGE SCALE GENOMIC DNA]</scope>
    <source>
        <strain evidence="2">WHYD16114868_AA</strain>
        <tissue evidence="2">Blood</tissue>
    </source>
</reference>
<evidence type="ECO:0000313" key="3">
    <source>
        <dbReference type="Proteomes" id="UP000289886"/>
    </source>
</evidence>
<feature type="transmembrane region" description="Helical" evidence="1">
    <location>
        <begin position="35"/>
        <end position="56"/>
    </location>
</feature>
<organism evidence="2 3">
    <name type="scientific">Acipenser ruthenus</name>
    <name type="common">Sterlet sturgeon</name>
    <dbReference type="NCBI Taxonomy" id="7906"/>
    <lineage>
        <taxon>Eukaryota</taxon>
        <taxon>Metazoa</taxon>
        <taxon>Chordata</taxon>
        <taxon>Craniata</taxon>
        <taxon>Vertebrata</taxon>
        <taxon>Euteleostomi</taxon>
        <taxon>Actinopterygii</taxon>
        <taxon>Chondrostei</taxon>
        <taxon>Acipenseriformes</taxon>
        <taxon>Acipenseridae</taxon>
        <taxon>Acipenser</taxon>
    </lineage>
</organism>
<dbReference type="AlphaFoldDB" id="A0A662YLB9"/>
<keyword evidence="3" id="KW-1185">Reference proteome</keyword>
<keyword evidence="1" id="KW-0472">Membrane</keyword>
<name>A0A662YLB9_ACIRT</name>
<gene>
    <name evidence="2" type="ORF">EOD39_15267</name>
</gene>
<protein>
    <submittedName>
        <fullName evidence="2">Uncharacterized protein</fullName>
    </submittedName>
</protein>
<evidence type="ECO:0000256" key="1">
    <source>
        <dbReference type="SAM" id="Phobius"/>
    </source>
</evidence>
<sequence>MSTSPAVSMGTAQPPTPTGFLGYTFEESHMRVHTILIVIIFCIVCFLLLVAFFYAFCFHCSTASVPKDSRGKCSLDREDATFRRSSSPSVVNSI</sequence>
<keyword evidence="1" id="KW-1133">Transmembrane helix</keyword>